<dbReference type="AlphaFoldDB" id="A0AAE1BKZ8"/>
<dbReference type="Proteomes" id="UP001286313">
    <property type="component" value="Unassembled WGS sequence"/>
</dbReference>
<sequence length="56" mass="6067">CPEASPCPLPMKLDSGGLTSWAVSRKWSSSSDTSLPFPTPSLPLTLLFPSQHLHFL</sequence>
<feature type="non-terminal residue" evidence="1">
    <location>
        <position position="1"/>
    </location>
</feature>
<proteinExistence type="predicted"/>
<evidence type="ECO:0000313" key="1">
    <source>
        <dbReference type="EMBL" id="KAK3852413.1"/>
    </source>
</evidence>
<gene>
    <name evidence="1" type="ORF">Pcinc_040997</name>
</gene>
<protein>
    <submittedName>
        <fullName evidence="1">Uncharacterized protein</fullName>
    </submittedName>
</protein>
<accession>A0AAE1BKZ8</accession>
<comment type="caution">
    <text evidence="1">The sequence shown here is derived from an EMBL/GenBank/DDBJ whole genome shotgun (WGS) entry which is preliminary data.</text>
</comment>
<reference evidence="1" key="1">
    <citation type="submission" date="2023-10" db="EMBL/GenBank/DDBJ databases">
        <title>Genome assemblies of two species of porcelain crab, Petrolisthes cinctipes and Petrolisthes manimaculis (Anomura: Porcellanidae).</title>
        <authorList>
            <person name="Angst P."/>
        </authorList>
    </citation>
    <scope>NUCLEOTIDE SEQUENCE</scope>
    <source>
        <strain evidence="1">PB745_01</strain>
        <tissue evidence="1">Gill</tissue>
    </source>
</reference>
<name>A0AAE1BKZ8_PETCI</name>
<evidence type="ECO:0000313" key="2">
    <source>
        <dbReference type="Proteomes" id="UP001286313"/>
    </source>
</evidence>
<dbReference type="EMBL" id="JAWQEG010007427">
    <property type="protein sequence ID" value="KAK3852413.1"/>
    <property type="molecule type" value="Genomic_DNA"/>
</dbReference>
<organism evidence="1 2">
    <name type="scientific">Petrolisthes cinctipes</name>
    <name type="common">Flat porcelain crab</name>
    <dbReference type="NCBI Taxonomy" id="88211"/>
    <lineage>
        <taxon>Eukaryota</taxon>
        <taxon>Metazoa</taxon>
        <taxon>Ecdysozoa</taxon>
        <taxon>Arthropoda</taxon>
        <taxon>Crustacea</taxon>
        <taxon>Multicrustacea</taxon>
        <taxon>Malacostraca</taxon>
        <taxon>Eumalacostraca</taxon>
        <taxon>Eucarida</taxon>
        <taxon>Decapoda</taxon>
        <taxon>Pleocyemata</taxon>
        <taxon>Anomura</taxon>
        <taxon>Galatheoidea</taxon>
        <taxon>Porcellanidae</taxon>
        <taxon>Petrolisthes</taxon>
    </lineage>
</organism>
<keyword evidence="2" id="KW-1185">Reference proteome</keyword>